<evidence type="ECO:0008006" key="3">
    <source>
        <dbReference type="Google" id="ProtNLM"/>
    </source>
</evidence>
<protein>
    <recommendedName>
        <fullName evidence="3">Jacalin-type lectin domain-containing protein</fullName>
    </recommendedName>
</protein>
<dbReference type="EMBL" id="CP022098">
    <property type="protein sequence ID" value="ATB43477.1"/>
    <property type="molecule type" value="Genomic_DNA"/>
</dbReference>
<dbReference type="KEGG" id="cfus:CYFUS_008957"/>
<reference evidence="1 2" key="1">
    <citation type="submission" date="2017-06" db="EMBL/GenBank/DDBJ databases">
        <title>Sequencing and comparative analysis of myxobacterial genomes.</title>
        <authorList>
            <person name="Rupp O."/>
            <person name="Goesmann A."/>
            <person name="Sogaard-Andersen L."/>
        </authorList>
    </citation>
    <scope>NUCLEOTIDE SEQUENCE [LARGE SCALE GENOMIC DNA]</scope>
    <source>
        <strain evidence="1 2">DSM 52655</strain>
    </source>
</reference>
<dbReference type="AlphaFoldDB" id="A0A250JJ22"/>
<name>A0A250JJ22_9BACT</name>
<evidence type="ECO:0000313" key="1">
    <source>
        <dbReference type="EMBL" id="ATB43477.1"/>
    </source>
</evidence>
<dbReference type="Proteomes" id="UP000217257">
    <property type="component" value="Chromosome"/>
</dbReference>
<dbReference type="InterPro" id="IPR036706">
    <property type="entry name" value="VOMI_sf"/>
</dbReference>
<accession>A0A250JJ22</accession>
<organism evidence="1 2">
    <name type="scientific">Cystobacter fuscus</name>
    <dbReference type="NCBI Taxonomy" id="43"/>
    <lineage>
        <taxon>Bacteria</taxon>
        <taxon>Pseudomonadati</taxon>
        <taxon>Myxococcota</taxon>
        <taxon>Myxococcia</taxon>
        <taxon>Myxococcales</taxon>
        <taxon>Cystobacterineae</taxon>
        <taxon>Archangiaceae</taxon>
        <taxon>Cystobacter</taxon>
    </lineage>
</organism>
<sequence length="181" mass="19305">MESRMTRPEAENLVQTNHALAIGGLTYALNPRGGTTGFPTLTECPSGYVAVGIHGREGSHVDRLGLLCRYLNADGSFGATYYAGAQGGFGGANCERVCPDGQVIVGFLVRSLNYVNSLNLQCAPPASWVSEGRVQGYSNSMGIGSGYDFNDRCPQSFVVTSLNVRVGDYVDQMQAVCSQLY</sequence>
<dbReference type="SUPFAM" id="SSF51092">
    <property type="entry name" value="Vitelline membrane outer protein-I (VMO-I)"/>
    <property type="match status" value="1"/>
</dbReference>
<evidence type="ECO:0000313" key="2">
    <source>
        <dbReference type="Proteomes" id="UP000217257"/>
    </source>
</evidence>
<proteinExistence type="predicted"/>
<gene>
    <name evidence="1" type="ORF">CYFUS_008957</name>
</gene>